<dbReference type="Gene3D" id="2.60.40.10">
    <property type="entry name" value="Immunoglobulins"/>
    <property type="match status" value="1"/>
</dbReference>
<dbReference type="EMBL" id="NBZD01000002">
    <property type="protein sequence ID" value="PNH18846.1"/>
    <property type="molecule type" value="Genomic_DNA"/>
</dbReference>
<name>A0A2J8B274_9FIRM</name>
<sequence>MKQTMEQMMRMKTWTKKLTAVWLAALIGVFSFNYDPTVQASDASAAPQLKSFLIFDQFEIIVKPEGIIGNLNGLKLNRNEMKEVTSKNDITQGKYYLDITGNTIYMPKLATGDVLSLEMKDGKEYSYSFAKNEGSMGTFTLQTGKQNPVTPKPQPGTPDDPGTSEHGITDANAPKLTNSEDSSFGNAVLQLEPKDTAAKITDVFFDSIKQEKKDSKYQVFNGGYYIDLAAGQIIFHSPTNDRLITIELNNGKKYTYKYVRDMKADTELALQADDSSTLKKFLKIRLVGHFEGAIQGQLKYDAISGASTQVTANKNSDVQVQAAEVADPNAPVPNEAWKPLNQAKNLSGNRKNFKIDLSPDSGMVGVYNVYDSAITLSGTPNKTGIYPVTVTVQDAAGNNVISNSLNFKVFGTNEVLSDYLKLSADSMRHMKDGKYIWDMEPWVIPQFTHDGNNEVTVPPEIKAWYGSNTRGVYGRLGEGLEQDKPTKHTLIIPSGANLTMVNMIVNSSVKIVVKNGAKFSLKDTSIYGKVVVENGGTFSMNHEVQPGGEKKFIDGAMINGQLILEDGATLASSKIYSNANSLTDTRKAKLVETPVVVARGTVNIQGDVFIRGDDSATGHHDDGSLLRAQSALRVENGKINIPQGSTLGVYGGGRTATTSVAGDALQLNNSEIAGDGSLIAIGGSGTHGSGGDAVNGTGKITVSKALLFGGNVYGKSGEGQAYTTGVTVFKRTVGEAKNGRRLTLLTDSDQPLYWNDITGLPTHAESFFGSKQINPQGPDVEHNPPVPNPPSPLPPSVDKVKITFAPGVGGSGTMKAVEKTKNAEFELPASRFTPPEGKVFKAWSVNSDSKKPGEKIKVTAALTVTALWKDFKAKWIGEVAEWDEVDEAQYEVVLYKNDQPLQKDGAQLPGKVGVINQCDMSKLIQANGDGTYKFVVQPLSKDGQAIGYAISDTLKIGNAGSEQPSPNPPAPPSAAEEFTITVDPAGGNWHGETNPKTFRVKKDDYITLPEAPTKDGYTFLYWRGSKYKPGAPYQVKGDHTFTAEWRQMPLPPAPNPPTPAGTDKETAGTYFDLLSLVEMPEQFCPTNSALDKQLTGSGIAGRNKVANTGSVPKSDRVPNTGEKTTEYPEALLAILLAALLLGTVLYRANNHQTACSERHRCK</sequence>
<accession>A0A2J8B274</accession>
<organism evidence="3 4">
    <name type="scientific">Mageeibacillus indolicus</name>
    <dbReference type="NCBI Taxonomy" id="884684"/>
    <lineage>
        <taxon>Bacteria</taxon>
        <taxon>Bacillati</taxon>
        <taxon>Bacillota</taxon>
        <taxon>Clostridia</taxon>
        <taxon>Eubacteriales</taxon>
        <taxon>Oscillospiraceae</taxon>
        <taxon>Mageeibacillus</taxon>
    </lineage>
</organism>
<gene>
    <name evidence="3" type="ORF">B7R76_04640</name>
</gene>
<dbReference type="Proteomes" id="UP000236394">
    <property type="component" value="Unassembled WGS sequence"/>
</dbReference>
<feature type="region of interest" description="Disordered" evidence="2">
    <location>
        <begin position="140"/>
        <end position="180"/>
    </location>
</feature>
<dbReference type="Gene3D" id="2.60.40.4270">
    <property type="entry name" value="Listeria-Bacteroides repeat domain"/>
    <property type="match status" value="1"/>
</dbReference>
<evidence type="ECO:0000256" key="1">
    <source>
        <dbReference type="ARBA" id="ARBA00004196"/>
    </source>
</evidence>
<dbReference type="Pfam" id="PF09479">
    <property type="entry name" value="Flg_new"/>
    <property type="match status" value="1"/>
</dbReference>
<evidence type="ECO:0000256" key="2">
    <source>
        <dbReference type="SAM" id="MobiDB-lite"/>
    </source>
</evidence>
<evidence type="ECO:0000313" key="4">
    <source>
        <dbReference type="Proteomes" id="UP000236394"/>
    </source>
</evidence>
<dbReference type="GO" id="GO:0030313">
    <property type="term" value="C:cell envelope"/>
    <property type="evidence" value="ECO:0007669"/>
    <property type="project" value="UniProtKB-SubCell"/>
</dbReference>
<comment type="subcellular location">
    <subcellularLocation>
        <location evidence="1">Cell envelope</location>
    </subcellularLocation>
</comment>
<evidence type="ECO:0008006" key="5">
    <source>
        <dbReference type="Google" id="ProtNLM"/>
    </source>
</evidence>
<proteinExistence type="predicted"/>
<feature type="region of interest" description="Disordered" evidence="2">
    <location>
        <begin position="768"/>
        <end position="794"/>
    </location>
</feature>
<comment type="caution">
    <text evidence="3">The sequence shown here is derived from an EMBL/GenBank/DDBJ whole genome shotgun (WGS) entry which is preliminary data.</text>
</comment>
<dbReference type="InterPro" id="IPR013783">
    <property type="entry name" value="Ig-like_fold"/>
</dbReference>
<evidence type="ECO:0000313" key="3">
    <source>
        <dbReference type="EMBL" id="PNH18846.1"/>
    </source>
</evidence>
<reference evidence="4" key="1">
    <citation type="submission" date="2017-04" db="EMBL/GenBank/DDBJ databases">
        <authorList>
            <person name="Bumgarner R.E."/>
            <person name="Fredricks D.N."/>
            <person name="Srinivasan S."/>
        </authorList>
    </citation>
    <scope>NUCLEOTIDE SEQUENCE [LARGE SCALE GENOMIC DNA]</scope>
    <source>
        <strain evidence="4">KA00405</strain>
    </source>
</reference>
<feature type="region of interest" description="Disordered" evidence="2">
    <location>
        <begin position="1101"/>
        <end position="1122"/>
    </location>
</feature>
<dbReference type="InterPro" id="IPR042229">
    <property type="entry name" value="Listeria/Bacterioides_rpt_sf"/>
</dbReference>
<protein>
    <recommendedName>
        <fullName evidence="5">Repeat protein</fullName>
    </recommendedName>
</protein>
<dbReference type="AlphaFoldDB" id="A0A2J8B274"/>
<dbReference type="InterPro" id="IPR013378">
    <property type="entry name" value="InlB-like_B-rpt"/>
</dbReference>
<dbReference type="RefSeq" id="WP_102892505.1">
    <property type="nucleotide sequence ID" value="NZ_NBZD01000002.1"/>
</dbReference>
<feature type="compositionally biased region" description="Pro residues" evidence="2">
    <location>
        <begin position="784"/>
        <end position="794"/>
    </location>
</feature>
<feature type="compositionally biased region" description="Polar residues" evidence="2">
    <location>
        <begin position="140"/>
        <end position="149"/>
    </location>
</feature>